<keyword evidence="4" id="KW-0863">Zinc-finger</keyword>
<feature type="compositionally biased region" description="Polar residues" evidence="5">
    <location>
        <begin position="481"/>
        <end position="492"/>
    </location>
</feature>
<feature type="region of interest" description="Disordered" evidence="5">
    <location>
        <begin position="150"/>
        <end position="174"/>
    </location>
</feature>
<feature type="repeat" description="ANK" evidence="3">
    <location>
        <begin position="35"/>
        <end position="67"/>
    </location>
</feature>
<feature type="compositionally biased region" description="Pro residues" evidence="5">
    <location>
        <begin position="250"/>
        <end position="265"/>
    </location>
</feature>
<dbReference type="InterPro" id="IPR000571">
    <property type="entry name" value="Znf_CCCH"/>
</dbReference>
<keyword evidence="4" id="KW-0479">Metal-binding</keyword>
<dbReference type="OrthoDB" id="20872at2759"/>
<proteinExistence type="predicted"/>
<dbReference type="SMART" id="SM00248">
    <property type="entry name" value="ANK"/>
    <property type="match status" value="1"/>
</dbReference>
<dbReference type="Gene3D" id="4.10.1000.10">
    <property type="entry name" value="Zinc finger, CCCH-type"/>
    <property type="match status" value="1"/>
</dbReference>
<dbReference type="Pfam" id="PF12796">
    <property type="entry name" value="Ank_2"/>
    <property type="match status" value="1"/>
</dbReference>
<evidence type="ECO:0000256" key="4">
    <source>
        <dbReference type="PROSITE-ProRule" id="PRU00723"/>
    </source>
</evidence>
<feature type="compositionally biased region" description="Polar residues" evidence="5">
    <location>
        <begin position="63"/>
        <end position="77"/>
    </location>
</feature>
<evidence type="ECO:0000313" key="7">
    <source>
        <dbReference type="EMBL" id="TDL28227.1"/>
    </source>
</evidence>
<dbReference type="InterPro" id="IPR036770">
    <property type="entry name" value="Ankyrin_rpt-contain_sf"/>
</dbReference>
<evidence type="ECO:0000256" key="2">
    <source>
        <dbReference type="ARBA" id="ARBA00023043"/>
    </source>
</evidence>
<reference evidence="7 8" key="1">
    <citation type="submission" date="2018-06" db="EMBL/GenBank/DDBJ databases">
        <title>A transcriptomic atlas of mushroom development highlights an independent origin of complex multicellularity.</title>
        <authorList>
            <consortium name="DOE Joint Genome Institute"/>
            <person name="Krizsan K."/>
            <person name="Almasi E."/>
            <person name="Merenyi Z."/>
            <person name="Sahu N."/>
            <person name="Viragh M."/>
            <person name="Koszo T."/>
            <person name="Mondo S."/>
            <person name="Kiss B."/>
            <person name="Balint B."/>
            <person name="Kues U."/>
            <person name="Barry K."/>
            <person name="Hegedus J.C."/>
            <person name="Henrissat B."/>
            <person name="Johnson J."/>
            <person name="Lipzen A."/>
            <person name="Ohm R."/>
            <person name="Nagy I."/>
            <person name="Pangilinan J."/>
            <person name="Yan J."/>
            <person name="Xiong Y."/>
            <person name="Grigoriev I.V."/>
            <person name="Hibbett D.S."/>
            <person name="Nagy L.G."/>
        </authorList>
    </citation>
    <scope>NUCLEOTIDE SEQUENCE [LARGE SCALE GENOMIC DNA]</scope>
    <source>
        <strain evidence="7 8">SZMC22713</strain>
    </source>
</reference>
<dbReference type="SUPFAM" id="SSF48403">
    <property type="entry name" value="Ankyrin repeat"/>
    <property type="match status" value="1"/>
</dbReference>
<dbReference type="GO" id="GO:0010468">
    <property type="term" value="P:regulation of gene expression"/>
    <property type="evidence" value="ECO:0007669"/>
    <property type="project" value="UniProtKB-ARBA"/>
</dbReference>
<feature type="compositionally biased region" description="Polar residues" evidence="5">
    <location>
        <begin position="97"/>
        <end position="114"/>
    </location>
</feature>
<dbReference type="PRINTS" id="PR01217">
    <property type="entry name" value="PRICHEXTENSN"/>
</dbReference>
<feature type="zinc finger region" description="C3H1-type" evidence="4">
    <location>
        <begin position="416"/>
        <end position="443"/>
    </location>
</feature>
<feature type="region of interest" description="Disordered" evidence="5">
    <location>
        <begin position="89"/>
        <end position="120"/>
    </location>
</feature>
<evidence type="ECO:0000256" key="5">
    <source>
        <dbReference type="SAM" id="MobiDB-lite"/>
    </source>
</evidence>
<protein>
    <recommendedName>
        <fullName evidence="6">C3H1-type domain-containing protein</fullName>
    </recommendedName>
</protein>
<feature type="zinc finger region" description="C3H1-type" evidence="4">
    <location>
        <begin position="178"/>
        <end position="203"/>
    </location>
</feature>
<dbReference type="PROSITE" id="PS50103">
    <property type="entry name" value="ZF_C3H1"/>
    <property type="match status" value="2"/>
</dbReference>
<name>A0A4Y7QKP7_9AGAM</name>
<evidence type="ECO:0000259" key="6">
    <source>
        <dbReference type="PROSITE" id="PS50103"/>
    </source>
</evidence>
<dbReference type="SMART" id="SM00356">
    <property type="entry name" value="ZnF_C3H1"/>
    <property type="match status" value="2"/>
</dbReference>
<dbReference type="VEuPathDB" id="FungiDB:BD410DRAFT_894310"/>
<keyword evidence="4" id="KW-0862">Zinc</keyword>
<dbReference type="PROSITE" id="PS50088">
    <property type="entry name" value="ANK_REPEAT"/>
    <property type="match status" value="1"/>
</dbReference>
<dbReference type="AlphaFoldDB" id="A0A4Y7QKP7"/>
<dbReference type="Gene3D" id="1.25.40.20">
    <property type="entry name" value="Ankyrin repeat-containing domain"/>
    <property type="match status" value="1"/>
</dbReference>
<gene>
    <name evidence="7" type="ORF">BD410DRAFT_894310</name>
</gene>
<dbReference type="Proteomes" id="UP000294933">
    <property type="component" value="Unassembled WGS sequence"/>
</dbReference>
<dbReference type="STRING" id="50990.A0A4Y7QKP7"/>
<keyword evidence="2 3" id="KW-0040">ANK repeat</keyword>
<organism evidence="7 8">
    <name type="scientific">Rickenella mellea</name>
    <dbReference type="NCBI Taxonomy" id="50990"/>
    <lineage>
        <taxon>Eukaryota</taxon>
        <taxon>Fungi</taxon>
        <taxon>Dikarya</taxon>
        <taxon>Basidiomycota</taxon>
        <taxon>Agaricomycotina</taxon>
        <taxon>Agaricomycetes</taxon>
        <taxon>Hymenochaetales</taxon>
        <taxon>Rickenellaceae</taxon>
        <taxon>Rickenella</taxon>
    </lineage>
</organism>
<feature type="compositionally biased region" description="Basic and acidic residues" evidence="5">
    <location>
        <begin position="577"/>
        <end position="590"/>
    </location>
</feature>
<feature type="domain" description="C3H1-type" evidence="6">
    <location>
        <begin position="178"/>
        <end position="203"/>
    </location>
</feature>
<dbReference type="PROSITE" id="PS50297">
    <property type="entry name" value="ANK_REP_REGION"/>
    <property type="match status" value="1"/>
</dbReference>
<feature type="region of interest" description="Disordered" evidence="5">
    <location>
        <begin position="58"/>
        <end position="77"/>
    </location>
</feature>
<feature type="domain" description="C3H1-type" evidence="6">
    <location>
        <begin position="416"/>
        <end position="443"/>
    </location>
</feature>
<evidence type="ECO:0000256" key="1">
    <source>
        <dbReference type="ARBA" id="ARBA00022737"/>
    </source>
</evidence>
<dbReference type="PANTHER" id="PTHR24171">
    <property type="entry name" value="ANKYRIN REPEAT DOMAIN-CONTAINING PROTEIN 39-RELATED"/>
    <property type="match status" value="1"/>
</dbReference>
<dbReference type="GO" id="GO:0008270">
    <property type="term" value="F:zinc ion binding"/>
    <property type="evidence" value="ECO:0007669"/>
    <property type="project" value="UniProtKB-KW"/>
</dbReference>
<feature type="compositionally biased region" description="Low complexity" evidence="5">
    <location>
        <begin position="595"/>
        <end position="607"/>
    </location>
</feature>
<dbReference type="Pfam" id="PF14608">
    <property type="entry name" value="zf-CCCH_2"/>
    <property type="match status" value="2"/>
</dbReference>
<sequence length="637" mass="67709">MVSPLWKASAEGNVLKVHELLQDASPVDIEIKDHTGVTPLIQAVRNGHREVVRILLERGADPSNASSHGTPDQYTSDPTILEVLKSAREKNPPHDATSPTYPQHDVYSQEQNGDPSKGYYAPPPGAYVYYPSIHPNAPMMPDGTVPYYAAPPPPPSASQPSQSPAEAGGPGNLPPPEIARLIPCRYFPACRYGPSCMFAHPQAPYYQGPLPPPAQFPVSYDPVTQPTYGYYTIPPAPYAPNGISAHGTPMSPPPPGSHHPAPTPPITHGRSASELMSPAQVPFSPSGGPPPPLPYGITSPMSPSYAQPGQIPIPVGIAPLPPLHHQHGPQQPNQMVYSPSAVATHGPPSPVVQRRDSNAAYPQALQSPRRPADANMPQSPQSRPQAEGYLPLNPNGHRDAATNARRGTGRRYPVNYHRKPPCLFFPTGRCRNGDDCRFPHVMPDPSNPSTAPHYPSKSGARGRLQNPPHSAGTLEDKLSPLSIQENGRSTPSEGGGNPRAVNGYKQTNGIRNDKRYTPRQRIPNADDFPVLVGSTTPPSRSPGPNGRAGPTAAQVLQAPPPARRASRELISNGDSSDQEHAVKSTKEVTHAAEPNGVVMNGVNGLNGTHESSTVKPSPSFAAVTTAADTSNQVSVSA</sequence>
<evidence type="ECO:0000256" key="3">
    <source>
        <dbReference type="PROSITE-ProRule" id="PRU00023"/>
    </source>
</evidence>
<feature type="region of interest" description="Disordered" evidence="5">
    <location>
        <begin position="441"/>
        <end position="619"/>
    </location>
</feature>
<evidence type="ECO:0000313" key="8">
    <source>
        <dbReference type="Proteomes" id="UP000294933"/>
    </source>
</evidence>
<accession>A0A4Y7QKP7</accession>
<dbReference type="InterPro" id="IPR002110">
    <property type="entry name" value="Ankyrin_rpt"/>
</dbReference>
<feature type="compositionally biased region" description="Low complexity" evidence="5">
    <location>
        <begin position="533"/>
        <end position="550"/>
    </location>
</feature>
<keyword evidence="8" id="KW-1185">Reference proteome</keyword>
<keyword evidence="1" id="KW-0677">Repeat</keyword>
<feature type="region of interest" description="Disordered" evidence="5">
    <location>
        <begin position="247"/>
        <end position="414"/>
    </location>
</feature>
<dbReference type="EMBL" id="ML170158">
    <property type="protein sequence ID" value="TDL28227.1"/>
    <property type="molecule type" value="Genomic_DNA"/>
</dbReference>